<feature type="signal peptide" evidence="4">
    <location>
        <begin position="1"/>
        <end position="28"/>
    </location>
</feature>
<evidence type="ECO:0000256" key="2">
    <source>
        <dbReference type="ARBA" id="ARBA00022729"/>
    </source>
</evidence>
<dbReference type="Gene3D" id="3.80.10.10">
    <property type="entry name" value="Ribonuclease Inhibitor"/>
    <property type="match status" value="1"/>
</dbReference>
<accession>A0AAV4UBM2</accession>
<dbReference type="Proteomes" id="UP001054837">
    <property type="component" value="Unassembled WGS sequence"/>
</dbReference>
<evidence type="ECO:0000313" key="6">
    <source>
        <dbReference type="Proteomes" id="UP001054837"/>
    </source>
</evidence>
<dbReference type="PANTHER" id="PTHR24364:SF18">
    <property type="entry name" value="LP06937P"/>
    <property type="match status" value="1"/>
</dbReference>
<dbReference type="Pfam" id="PF13855">
    <property type="entry name" value="LRR_8"/>
    <property type="match status" value="1"/>
</dbReference>
<dbReference type="InterPro" id="IPR032675">
    <property type="entry name" value="LRR_dom_sf"/>
</dbReference>
<dbReference type="PANTHER" id="PTHR24364">
    <property type="entry name" value="LP06937P"/>
    <property type="match status" value="1"/>
</dbReference>
<keyword evidence="2 4" id="KW-0732">Signal</keyword>
<dbReference type="SUPFAM" id="SSF52058">
    <property type="entry name" value="L domain-like"/>
    <property type="match status" value="1"/>
</dbReference>
<protein>
    <submittedName>
        <fullName evidence="5">Uncharacterized protein</fullName>
    </submittedName>
</protein>
<proteinExistence type="predicted"/>
<organism evidence="5 6">
    <name type="scientific">Caerostris darwini</name>
    <dbReference type="NCBI Taxonomy" id="1538125"/>
    <lineage>
        <taxon>Eukaryota</taxon>
        <taxon>Metazoa</taxon>
        <taxon>Ecdysozoa</taxon>
        <taxon>Arthropoda</taxon>
        <taxon>Chelicerata</taxon>
        <taxon>Arachnida</taxon>
        <taxon>Araneae</taxon>
        <taxon>Araneomorphae</taxon>
        <taxon>Entelegynae</taxon>
        <taxon>Araneoidea</taxon>
        <taxon>Araneidae</taxon>
        <taxon>Caerostris</taxon>
    </lineage>
</organism>
<dbReference type="AlphaFoldDB" id="A0AAV4UBM2"/>
<evidence type="ECO:0000256" key="4">
    <source>
        <dbReference type="SAM" id="SignalP"/>
    </source>
</evidence>
<dbReference type="GO" id="GO:0016020">
    <property type="term" value="C:membrane"/>
    <property type="evidence" value="ECO:0007669"/>
    <property type="project" value="TreeGrafter"/>
</dbReference>
<feature type="chain" id="PRO_5043955012" evidence="4">
    <location>
        <begin position="29"/>
        <end position="319"/>
    </location>
</feature>
<evidence type="ECO:0000256" key="1">
    <source>
        <dbReference type="ARBA" id="ARBA00022614"/>
    </source>
</evidence>
<keyword evidence="3" id="KW-0677">Repeat</keyword>
<dbReference type="EMBL" id="BPLQ01011068">
    <property type="protein sequence ID" value="GIY55211.1"/>
    <property type="molecule type" value="Genomic_DNA"/>
</dbReference>
<dbReference type="InterPro" id="IPR052286">
    <property type="entry name" value="Wnt_signaling_inhibitor"/>
</dbReference>
<evidence type="ECO:0000256" key="3">
    <source>
        <dbReference type="ARBA" id="ARBA00022737"/>
    </source>
</evidence>
<dbReference type="InterPro" id="IPR001611">
    <property type="entry name" value="Leu-rich_rpt"/>
</dbReference>
<keyword evidence="1" id="KW-0433">Leucine-rich repeat</keyword>
<sequence length="319" mass="36485">MALKDSAMRNLTFLFVILTVSLFITIKAECPPEQLISPCICTDMPFTLVECANMTDMETLVTVFNKSADRIFQSFALHDSIVLYLPAAAISAKKFEQILLVNVRMSGMFDRQPDPSNNVIMLMVMNATFLRGIGWENFRNLKKLQTFSCTNTEIKSLGKSFVDNVGSSLRRFHVLDSRIRKMQYNAFSHMTELYDIQIQNADVKSLQRSLFASRSKLETMDFIDNQIESLPDDMFSNMPDIKYINLSGNKITAITEAVFGSIYNNLQELRMEENPIICDCSMRWYLSRYRGTLKGSCGGPQDRKGRPFTDLQPRDFSYC</sequence>
<comment type="caution">
    <text evidence="5">The sequence shown here is derived from an EMBL/GenBank/DDBJ whole genome shotgun (WGS) entry which is preliminary data.</text>
</comment>
<gene>
    <name evidence="5" type="primary">AVEN_187675_1</name>
    <name evidence="5" type="ORF">CDAR_404571</name>
</gene>
<name>A0AAV4UBM2_9ARAC</name>
<evidence type="ECO:0000313" key="5">
    <source>
        <dbReference type="EMBL" id="GIY55211.1"/>
    </source>
</evidence>
<keyword evidence="6" id="KW-1185">Reference proteome</keyword>
<reference evidence="5 6" key="1">
    <citation type="submission" date="2021-06" db="EMBL/GenBank/DDBJ databases">
        <title>Caerostris darwini draft genome.</title>
        <authorList>
            <person name="Kono N."/>
            <person name="Arakawa K."/>
        </authorList>
    </citation>
    <scope>NUCLEOTIDE SEQUENCE [LARGE SCALE GENOMIC DNA]</scope>
</reference>